<evidence type="ECO:0000256" key="3">
    <source>
        <dbReference type="ARBA" id="ARBA00022723"/>
    </source>
</evidence>
<dbReference type="PRINTS" id="PR00359">
    <property type="entry name" value="BP450"/>
</dbReference>
<comment type="caution">
    <text evidence="8">The sequence shown here is derived from an EMBL/GenBank/DDBJ whole genome shotgun (WGS) entry which is preliminary data.</text>
</comment>
<keyword evidence="6 7" id="KW-0503">Monooxygenase</keyword>
<evidence type="ECO:0000313" key="9">
    <source>
        <dbReference type="Proteomes" id="UP000604475"/>
    </source>
</evidence>
<evidence type="ECO:0000256" key="7">
    <source>
        <dbReference type="RuleBase" id="RU000461"/>
    </source>
</evidence>
<keyword evidence="4 7" id="KW-0560">Oxidoreductase</keyword>
<name>A0A937UN20_9ACTN</name>
<protein>
    <submittedName>
        <fullName evidence="8">Cytochrome P450</fullName>
    </submittedName>
</protein>
<keyword evidence="2 7" id="KW-0349">Heme</keyword>
<dbReference type="PANTHER" id="PTHR46696">
    <property type="entry name" value="P450, PUTATIVE (EUROFUNG)-RELATED"/>
    <property type="match status" value="1"/>
</dbReference>
<dbReference type="CDD" id="cd11078">
    <property type="entry name" value="CYP130-like"/>
    <property type="match status" value="1"/>
</dbReference>
<gene>
    <name evidence="8" type="ORF">I7412_01105</name>
</gene>
<dbReference type="GO" id="GO:0008395">
    <property type="term" value="F:steroid hydroxylase activity"/>
    <property type="evidence" value="ECO:0007669"/>
    <property type="project" value="TreeGrafter"/>
</dbReference>
<evidence type="ECO:0000256" key="6">
    <source>
        <dbReference type="ARBA" id="ARBA00023033"/>
    </source>
</evidence>
<dbReference type="InterPro" id="IPR001128">
    <property type="entry name" value="Cyt_P450"/>
</dbReference>
<keyword evidence="9" id="KW-1185">Reference proteome</keyword>
<evidence type="ECO:0000256" key="5">
    <source>
        <dbReference type="ARBA" id="ARBA00023004"/>
    </source>
</evidence>
<organism evidence="8 9">
    <name type="scientific">Frankia nepalensis</name>
    <dbReference type="NCBI Taxonomy" id="1836974"/>
    <lineage>
        <taxon>Bacteria</taxon>
        <taxon>Bacillati</taxon>
        <taxon>Actinomycetota</taxon>
        <taxon>Actinomycetes</taxon>
        <taxon>Frankiales</taxon>
        <taxon>Frankiaceae</taxon>
        <taxon>Frankia</taxon>
    </lineage>
</organism>
<dbReference type="GO" id="GO:0020037">
    <property type="term" value="F:heme binding"/>
    <property type="evidence" value="ECO:0007669"/>
    <property type="project" value="InterPro"/>
</dbReference>
<dbReference type="PANTHER" id="PTHR46696:SF4">
    <property type="entry name" value="BIOTIN BIOSYNTHESIS CYTOCHROME P450"/>
    <property type="match status" value="1"/>
</dbReference>
<evidence type="ECO:0000313" key="8">
    <source>
        <dbReference type="EMBL" id="MBL7625800.1"/>
    </source>
</evidence>
<dbReference type="Pfam" id="PF00067">
    <property type="entry name" value="p450"/>
    <property type="match status" value="1"/>
</dbReference>
<dbReference type="EMBL" id="JAEACQ010000059">
    <property type="protein sequence ID" value="MBL7625800.1"/>
    <property type="molecule type" value="Genomic_DNA"/>
</dbReference>
<evidence type="ECO:0000256" key="2">
    <source>
        <dbReference type="ARBA" id="ARBA00022617"/>
    </source>
</evidence>
<dbReference type="RefSeq" id="WP_203008271.1">
    <property type="nucleotide sequence ID" value="NZ_JADWYU010000318.1"/>
</dbReference>
<dbReference type="FunFam" id="1.10.630.10:FF:000018">
    <property type="entry name" value="Cytochrome P450 monooxygenase"/>
    <property type="match status" value="1"/>
</dbReference>
<keyword evidence="3 7" id="KW-0479">Metal-binding</keyword>
<evidence type="ECO:0000256" key="4">
    <source>
        <dbReference type="ARBA" id="ARBA00023002"/>
    </source>
</evidence>
<keyword evidence="5 7" id="KW-0408">Iron</keyword>
<dbReference type="PROSITE" id="PS00086">
    <property type="entry name" value="CYTOCHROME_P450"/>
    <property type="match status" value="1"/>
</dbReference>
<dbReference type="GO" id="GO:0006707">
    <property type="term" value="P:cholesterol catabolic process"/>
    <property type="evidence" value="ECO:0007669"/>
    <property type="project" value="TreeGrafter"/>
</dbReference>
<dbReference type="SUPFAM" id="SSF48264">
    <property type="entry name" value="Cytochrome P450"/>
    <property type="match status" value="1"/>
</dbReference>
<dbReference type="GO" id="GO:0036199">
    <property type="term" value="F:cholest-4-en-3-one 26-monooxygenase activity"/>
    <property type="evidence" value="ECO:0007669"/>
    <property type="project" value="TreeGrafter"/>
</dbReference>
<dbReference type="Proteomes" id="UP000604475">
    <property type="component" value="Unassembled WGS sequence"/>
</dbReference>
<dbReference type="PRINTS" id="PR00385">
    <property type="entry name" value="P450"/>
</dbReference>
<evidence type="ECO:0000256" key="1">
    <source>
        <dbReference type="ARBA" id="ARBA00010617"/>
    </source>
</evidence>
<reference evidence="8" key="1">
    <citation type="submission" date="2020-12" db="EMBL/GenBank/DDBJ databases">
        <title>Genomic characterization of non-nitrogen-fixing Frankia strains.</title>
        <authorList>
            <person name="Carlos-Shanley C."/>
            <person name="Guerra T."/>
            <person name="Hahn D."/>
        </authorList>
    </citation>
    <scope>NUCLEOTIDE SEQUENCE</scope>
    <source>
        <strain evidence="8">CN6</strain>
    </source>
</reference>
<dbReference type="InterPro" id="IPR002397">
    <property type="entry name" value="Cyt_P450_B"/>
</dbReference>
<dbReference type="InterPro" id="IPR036396">
    <property type="entry name" value="Cyt_P450_sf"/>
</dbReference>
<sequence length="394" mass="44183">MKDLYWDPFDKVIDVDPYPVWRRMRDEAPVYRNDRFDFYALSRHTDVDGAHLDPVTFSSAHGTVLELMGPEPMNVGQMIFMDPPTHTTMRVLVSRAFTPRRIGGMEGTVRRIAAGLLDDRVGSGGFDYVQDFAALLPSTVISELIGVDPADREEIRHAIDEALYIDDEKGMINDVAFAARIKLHTYFSEQLEARRRNPRDDMMTALIQAEVQGEGGTRRLSTSEAADFTNLLVSAGTETVARLLGWAGALLAEHPKARAELVANPSLIRNTLEETLRYEAPSPVQGRMTKRDVELHGTTIPAGSKVLLLTASAGRDERKYPDPDRYDIYREFDSHVSFGHGIHFCLGAGLARLESRVAIEETVRRFPTWDVDHANTVRLHTSTVRGYAKLPITF</sequence>
<accession>A0A937UN20</accession>
<comment type="similarity">
    <text evidence="1 7">Belongs to the cytochrome P450 family.</text>
</comment>
<dbReference type="GO" id="GO:0005506">
    <property type="term" value="F:iron ion binding"/>
    <property type="evidence" value="ECO:0007669"/>
    <property type="project" value="InterPro"/>
</dbReference>
<dbReference type="AlphaFoldDB" id="A0A937UN20"/>
<proteinExistence type="inferred from homology"/>
<dbReference type="Gene3D" id="1.10.630.10">
    <property type="entry name" value="Cytochrome P450"/>
    <property type="match status" value="1"/>
</dbReference>
<dbReference type="InterPro" id="IPR017972">
    <property type="entry name" value="Cyt_P450_CS"/>
</dbReference>